<dbReference type="RefSeq" id="WP_238306833.1">
    <property type="nucleotide sequence ID" value="NZ_BPQM01000149.1"/>
</dbReference>
<dbReference type="GO" id="GO:0046872">
    <property type="term" value="F:metal ion binding"/>
    <property type="evidence" value="ECO:0007669"/>
    <property type="project" value="UniProtKB-KW"/>
</dbReference>
<dbReference type="InterPro" id="IPR051459">
    <property type="entry name" value="Cytochrome_c-type_DH"/>
</dbReference>
<feature type="signal peptide" evidence="6">
    <location>
        <begin position="1"/>
        <end position="24"/>
    </location>
</feature>
<keyword evidence="6" id="KW-0732">Signal</keyword>
<evidence type="ECO:0000256" key="3">
    <source>
        <dbReference type="ARBA" id="ARBA00023004"/>
    </source>
</evidence>
<name>A0AA37MCQ6_9HYPH</name>
<proteinExistence type="predicted"/>
<dbReference type="GO" id="GO:0020037">
    <property type="term" value="F:heme binding"/>
    <property type="evidence" value="ECO:0007669"/>
    <property type="project" value="InterPro"/>
</dbReference>
<evidence type="ECO:0000256" key="5">
    <source>
        <dbReference type="SAM" id="MobiDB-lite"/>
    </source>
</evidence>
<dbReference type="Pfam" id="PF13442">
    <property type="entry name" value="Cytochrome_CBB3"/>
    <property type="match status" value="1"/>
</dbReference>
<dbReference type="PANTHER" id="PTHR35008:SF8">
    <property type="entry name" value="ALCOHOL DEHYDROGENASE CYTOCHROME C SUBUNIT"/>
    <property type="match status" value="1"/>
</dbReference>
<reference evidence="8" key="1">
    <citation type="journal article" date="2016" name="Front. Microbiol.">
        <title>Genome Sequence of the Piezophilic, Mesophilic Sulfate-Reducing Bacterium Desulfovibrio indicus J2T.</title>
        <authorList>
            <person name="Cao J."/>
            <person name="Maignien L."/>
            <person name="Shao Z."/>
            <person name="Alain K."/>
            <person name="Jebbar M."/>
        </authorList>
    </citation>
    <scope>NUCLEOTIDE SEQUENCE</scope>
    <source>
        <strain evidence="8">NBRC 103626</strain>
    </source>
</reference>
<evidence type="ECO:0000313" key="8">
    <source>
        <dbReference type="EMBL" id="GJD81600.1"/>
    </source>
</evidence>
<feature type="region of interest" description="Disordered" evidence="5">
    <location>
        <begin position="530"/>
        <end position="554"/>
    </location>
</feature>
<organism evidence="8 9">
    <name type="scientific">Methylobacterium gregans</name>
    <dbReference type="NCBI Taxonomy" id="374424"/>
    <lineage>
        <taxon>Bacteria</taxon>
        <taxon>Pseudomonadati</taxon>
        <taxon>Pseudomonadota</taxon>
        <taxon>Alphaproteobacteria</taxon>
        <taxon>Hyphomicrobiales</taxon>
        <taxon>Methylobacteriaceae</taxon>
        <taxon>Methylobacterium</taxon>
    </lineage>
</organism>
<dbReference type="Proteomes" id="UP001055108">
    <property type="component" value="Unassembled WGS sequence"/>
</dbReference>
<evidence type="ECO:0000256" key="6">
    <source>
        <dbReference type="SAM" id="SignalP"/>
    </source>
</evidence>
<dbReference type="EMBL" id="BPQM01000149">
    <property type="protein sequence ID" value="GJD81600.1"/>
    <property type="molecule type" value="Genomic_DNA"/>
</dbReference>
<keyword evidence="2 4" id="KW-0479">Metal-binding</keyword>
<evidence type="ECO:0000256" key="2">
    <source>
        <dbReference type="ARBA" id="ARBA00022723"/>
    </source>
</evidence>
<dbReference type="PROSITE" id="PS51007">
    <property type="entry name" value="CYTC"/>
    <property type="match status" value="3"/>
</dbReference>
<protein>
    <recommendedName>
        <fullName evidence="7">Cytochrome c domain-containing protein</fullName>
    </recommendedName>
</protein>
<feature type="chain" id="PRO_5041269106" description="Cytochrome c domain-containing protein" evidence="6">
    <location>
        <begin position="25"/>
        <end position="554"/>
    </location>
</feature>
<dbReference type="Pfam" id="PF00034">
    <property type="entry name" value="Cytochrom_C"/>
    <property type="match status" value="2"/>
</dbReference>
<keyword evidence="1 4" id="KW-0349">Heme</keyword>
<dbReference type="SUPFAM" id="SSF46626">
    <property type="entry name" value="Cytochrome c"/>
    <property type="match status" value="3"/>
</dbReference>
<dbReference type="InterPro" id="IPR036909">
    <property type="entry name" value="Cyt_c-like_dom_sf"/>
</dbReference>
<reference evidence="8" key="2">
    <citation type="submission" date="2021-08" db="EMBL/GenBank/DDBJ databases">
        <authorList>
            <person name="Tani A."/>
            <person name="Ola A."/>
            <person name="Ogura Y."/>
            <person name="Katsura K."/>
            <person name="Hayashi T."/>
        </authorList>
    </citation>
    <scope>NUCLEOTIDE SEQUENCE</scope>
    <source>
        <strain evidence="8">NBRC 103626</strain>
    </source>
</reference>
<dbReference type="InterPro" id="IPR009056">
    <property type="entry name" value="Cyt_c-like_dom"/>
</dbReference>
<keyword evidence="9" id="KW-1185">Reference proteome</keyword>
<dbReference type="GO" id="GO:0009055">
    <property type="term" value="F:electron transfer activity"/>
    <property type="evidence" value="ECO:0007669"/>
    <property type="project" value="InterPro"/>
</dbReference>
<evidence type="ECO:0000256" key="1">
    <source>
        <dbReference type="ARBA" id="ARBA00022617"/>
    </source>
</evidence>
<evidence type="ECO:0000259" key="7">
    <source>
        <dbReference type="PROSITE" id="PS51007"/>
    </source>
</evidence>
<dbReference type="PANTHER" id="PTHR35008">
    <property type="entry name" value="BLL4482 PROTEIN-RELATED"/>
    <property type="match status" value="1"/>
</dbReference>
<gene>
    <name evidence="8" type="ORF">NBEOAGPD_4854</name>
</gene>
<feature type="domain" description="Cytochrome c" evidence="7">
    <location>
        <begin position="309"/>
        <end position="394"/>
    </location>
</feature>
<evidence type="ECO:0000256" key="4">
    <source>
        <dbReference type="PROSITE-ProRule" id="PRU00433"/>
    </source>
</evidence>
<sequence>MDRSAAHALAGAVLTGIVSGTLLAAPAAAQEPNFSDPELIARGKYLVTAGDCVACHTAPGGKPFAGNYRLNTPIGAILTPNLTPDPETGIGKWDYATFERAFRQGIGDGGEYLYPAFPFGWYTKVTDDDTRAIFAYLKSLEPVNEKRQDNEIPFPFNVRTALITWRTAFFTNDRFKPDPQASEEVNRGGYLVEGLGHCGMCHNERKLVGNSSLAGRFGGGVIDGWYAPNITPDDHQGIGGWTDAQVVTYLKTGTAPGNRPGVAAGPMRQTIEESLSKMTDADLKAMVAYLRTIPAKQTYKAKDLQAFNQPGAPGADTYLTYCSSCHQPDGRGIPGAVPALAGNTSVQSAGPETVLRVIYGGLAAQSGYAPMPAIGQEMTDVEVRNVTDYIRNSWGNSAPAISSDSAASDARAATQTMLAGNAPCAEVAQGTVLKAFETAGAADALKGLTQEQFVPALAKLLPQVKAAYGDKPAGTGGQSLDDELVNGLTTLYCQVGREPYLERQRAGAPEAARSWPAVIGNFANIAYSQARNPEKRASADGAIPPAPPTPPARN</sequence>
<accession>A0AA37MCQ6</accession>
<feature type="domain" description="Cytochrome c" evidence="7">
    <location>
        <begin position="38"/>
        <end position="141"/>
    </location>
</feature>
<comment type="caution">
    <text evidence="8">The sequence shown here is derived from an EMBL/GenBank/DDBJ whole genome shotgun (WGS) entry which is preliminary data.</text>
</comment>
<evidence type="ECO:0000313" key="9">
    <source>
        <dbReference type="Proteomes" id="UP001055108"/>
    </source>
</evidence>
<dbReference type="Gene3D" id="1.10.760.10">
    <property type="entry name" value="Cytochrome c-like domain"/>
    <property type="match status" value="3"/>
</dbReference>
<dbReference type="AlphaFoldDB" id="A0AA37MCQ6"/>
<feature type="compositionally biased region" description="Pro residues" evidence="5">
    <location>
        <begin position="544"/>
        <end position="554"/>
    </location>
</feature>
<feature type="domain" description="Cytochrome c" evidence="7">
    <location>
        <begin position="183"/>
        <end position="294"/>
    </location>
</feature>
<keyword evidence="3 4" id="KW-0408">Iron</keyword>